<dbReference type="InParanoid" id="B9SSZ7"/>
<protein>
    <recommendedName>
        <fullName evidence="3">Retrotransposon Copia-like N-terminal domain-containing protein</fullName>
    </recommendedName>
</protein>
<evidence type="ECO:0000313" key="2">
    <source>
        <dbReference type="Proteomes" id="UP000008311"/>
    </source>
</evidence>
<reference evidence="2" key="1">
    <citation type="journal article" date="2010" name="Nat. Biotechnol.">
        <title>Draft genome sequence of the oilseed species Ricinus communis.</title>
        <authorList>
            <person name="Chan A.P."/>
            <person name="Crabtree J."/>
            <person name="Zhao Q."/>
            <person name="Lorenzi H."/>
            <person name="Orvis J."/>
            <person name="Puiu D."/>
            <person name="Melake-Berhan A."/>
            <person name="Jones K.M."/>
            <person name="Redman J."/>
            <person name="Chen G."/>
            <person name="Cahoon E.B."/>
            <person name="Gedil M."/>
            <person name="Stanke M."/>
            <person name="Haas B.J."/>
            <person name="Wortman J.R."/>
            <person name="Fraser-Liggett C.M."/>
            <person name="Ravel J."/>
            <person name="Rabinowicz P.D."/>
        </authorList>
    </citation>
    <scope>NUCLEOTIDE SEQUENCE [LARGE SCALE GENOMIC DNA]</scope>
    <source>
        <strain evidence="2">cv. Hale</strain>
    </source>
</reference>
<name>B9SSZ7_RICCO</name>
<sequence>MSSLSHNVLAFTESQDLINYLTGEINNSATDSTTQTETTLTNNKTADWRKSDRLLRGWLIGTLSEEALDLDISQDTSKAVWDALNEAYAQDS</sequence>
<gene>
    <name evidence="1" type="ORF">RCOM_0352430</name>
</gene>
<evidence type="ECO:0008006" key="3">
    <source>
        <dbReference type="Google" id="ProtNLM"/>
    </source>
</evidence>
<dbReference type="Proteomes" id="UP000008311">
    <property type="component" value="Unassembled WGS sequence"/>
</dbReference>
<keyword evidence="2" id="KW-1185">Reference proteome</keyword>
<dbReference type="AlphaFoldDB" id="B9SSZ7"/>
<proteinExistence type="predicted"/>
<accession>B9SSZ7</accession>
<dbReference type="EMBL" id="EQ974120">
    <property type="protein sequence ID" value="EEF33229.1"/>
    <property type="molecule type" value="Genomic_DNA"/>
</dbReference>
<organism evidence="1 2">
    <name type="scientific">Ricinus communis</name>
    <name type="common">Castor bean</name>
    <dbReference type="NCBI Taxonomy" id="3988"/>
    <lineage>
        <taxon>Eukaryota</taxon>
        <taxon>Viridiplantae</taxon>
        <taxon>Streptophyta</taxon>
        <taxon>Embryophyta</taxon>
        <taxon>Tracheophyta</taxon>
        <taxon>Spermatophyta</taxon>
        <taxon>Magnoliopsida</taxon>
        <taxon>eudicotyledons</taxon>
        <taxon>Gunneridae</taxon>
        <taxon>Pentapetalae</taxon>
        <taxon>rosids</taxon>
        <taxon>fabids</taxon>
        <taxon>Malpighiales</taxon>
        <taxon>Euphorbiaceae</taxon>
        <taxon>Acalyphoideae</taxon>
        <taxon>Acalypheae</taxon>
        <taxon>Ricinus</taxon>
    </lineage>
</organism>
<dbReference type="Pfam" id="PF14223">
    <property type="entry name" value="Retrotran_gag_2"/>
    <property type="match status" value="1"/>
</dbReference>
<evidence type="ECO:0000313" key="1">
    <source>
        <dbReference type="EMBL" id="EEF33229.1"/>
    </source>
</evidence>